<dbReference type="SUPFAM" id="SSF49401">
    <property type="entry name" value="Bacterial adhesins"/>
    <property type="match status" value="1"/>
</dbReference>
<dbReference type="InterPro" id="IPR000259">
    <property type="entry name" value="Adhesion_dom_fimbrial"/>
</dbReference>
<evidence type="ECO:0000256" key="5">
    <source>
        <dbReference type="SAM" id="SignalP"/>
    </source>
</evidence>
<evidence type="ECO:0000256" key="4">
    <source>
        <dbReference type="ARBA" id="ARBA00023263"/>
    </source>
</evidence>
<dbReference type="Gene3D" id="2.60.40.1090">
    <property type="entry name" value="Fimbrial-type adhesion domain"/>
    <property type="match status" value="1"/>
</dbReference>
<evidence type="ECO:0000256" key="2">
    <source>
        <dbReference type="ARBA" id="ARBA00006671"/>
    </source>
</evidence>
<feature type="chain" id="PRO_5008593552" description="Fimbrial-type adhesion domain-containing protein" evidence="5">
    <location>
        <begin position="30"/>
        <end position="356"/>
    </location>
</feature>
<dbReference type="PANTHER" id="PTHR33420">
    <property type="entry name" value="FIMBRIAL SUBUNIT ELFA-RELATED"/>
    <property type="match status" value="1"/>
</dbReference>
<dbReference type="GO" id="GO:0043709">
    <property type="term" value="P:cell adhesion involved in single-species biofilm formation"/>
    <property type="evidence" value="ECO:0007669"/>
    <property type="project" value="TreeGrafter"/>
</dbReference>
<dbReference type="AlphaFoldDB" id="A0A1B7I0G8"/>
<evidence type="ECO:0000256" key="1">
    <source>
        <dbReference type="ARBA" id="ARBA00004561"/>
    </source>
</evidence>
<reference evidence="7 8" key="1">
    <citation type="submission" date="2016-04" db="EMBL/GenBank/DDBJ databases">
        <title>ATOL: Assembling a taxonomically balanced genome-scale reconstruction of the evolutionary history of the Enterobacteriaceae.</title>
        <authorList>
            <person name="Plunkett G.III."/>
            <person name="Neeno-Eckwall E.C."/>
            <person name="Glasner J.D."/>
            <person name="Perna N.T."/>
        </authorList>
    </citation>
    <scope>NUCLEOTIDE SEQUENCE [LARGE SCALE GENOMIC DNA]</scope>
    <source>
        <strain evidence="7 8">ATCC 51607</strain>
    </source>
</reference>
<name>A0A1B7I0G8_9ENTR</name>
<dbReference type="InterPro" id="IPR036937">
    <property type="entry name" value="Adhesion_dom_fimbrial_sf"/>
</dbReference>
<keyword evidence="4" id="KW-0281">Fimbrium</keyword>
<keyword evidence="3 5" id="KW-0732">Signal</keyword>
<evidence type="ECO:0000313" key="7">
    <source>
        <dbReference type="EMBL" id="OAT21452.1"/>
    </source>
</evidence>
<proteinExistence type="inferred from homology"/>
<dbReference type="InterPro" id="IPR008966">
    <property type="entry name" value="Adhesion_dom_sf"/>
</dbReference>
<comment type="caution">
    <text evidence="7">The sequence shown here is derived from an EMBL/GenBank/DDBJ whole genome shotgun (WGS) entry which is preliminary data.</text>
</comment>
<feature type="domain" description="Fimbrial-type adhesion" evidence="6">
    <location>
        <begin position="206"/>
        <end position="356"/>
    </location>
</feature>
<dbReference type="Pfam" id="PF00419">
    <property type="entry name" value="Fimbrial"/>
    <property type="match status" value="1"/>
</dbReference>
<comment type="subcellular location">
    <subcellularLocation>
        <location evidence="1">Fimbrium</location>
    </subcellularLocation>
</comment>
<dbReference type="Proteomes" id="UP000078286">
    <property type="component" value="Unassembled WGS sequence"/>
</dbReference>
<keyword evidence="8" id="KW-1185">Reference proteome</keyword>
<sequence length="356" mass="37772">MKLKQRMRLKKRQAILMTCFSLLPAIANATIIGEITTNNAHVYAYTLGTSNIPANTPGSSVAMPVSDTGVYSATLNCHGANFSGEPTYYMSTAPGLTASTVNPGYLKLNDYIDVKIEVWIAGQVNQYFTVPFGSTSNNYAGFVCSSRNPVQQGSFSTGSKVRVTFKITKPIINGMSIQNMNVAQLFGRAGHHSAGFGNSPMAIIQIKSGIITVPDKCTVNNGQPIAVNFGDIPNDDKSLDGSQHAQNIPIHVNCTGGSFTSGNVSIKLAIQPAAAGIASFDPNYLGTTGTVDRKDLAIKLTDSSGKIVKPNTFVPFTGFQNNQGDWNLIAYPVAKPGANIPEGDFDSSATVIADFQ</sequence>
<accession>A0A1B7I0G8</accession>
<organism evidence="7 8">
    <name type="scientific">Buttiauxella noackiae ATCC 51607</name>
    <dbReference type="NCBI Taxonomy" id="1354255"/>
    <lineage>
        <taxon>Bacteria</taxon>
        <taxon>Pseudomonadati</taxon>
        <taxon>Pseudomonadota</taxon>
        <taxon>Gammaproteobacteria</taxon>
        <taxon>Enterobacterales</taxon>
        <taxon>Enterobacteriaceae</taxon>
        <taxon>Buttiauxella</taxon>
    </lineage>
</organism>
<evidence type="ECO:0000259" key="6">
    <source>
        <dbReference type="Pfam" id="PF00419"/>
    </source>
</evidence>
<gene>
    <name evidence="7" type="ORF">M979_0311</name>
</gene>
<comment type="similarity">
    <text evidence="2">Belongs to the fimbrial protein family.</text>
</comment>
<feature type="signal peptide" evidence="5">
    <location>
        <begin position="1"/>
        <end position="29"/>
    </location>
</feature>
<dbReference type="RefSeq" id="WP_064553320.1">
    <property type="nucleotide sequence ID" value="NZ_LXEO01000006.1"/>
</dbReference>
<dbReference type="PANTHER" id="PTHR33420:SF31">
    <property type="entry name" value="TYPE 1 FIMBRIN D-MANNOSE SPECIFIC ADHESIN"/>
    <property type="match status" value="1"/>
</dbReference>
<protein>
    <recommendedName>
        <fullName evidence="6">Fimbrial-type adhesion domain-containing protein</fullName>
    </recommendedName>
</protein>
<dbReference type="InterPro" id="IPR050263">
    <property type="entry name" value="Bact_Fimbrial_Adh_Pro"/>
</dbReference>
<evidence type="ECO:0000256" key="3">
    <source>
        <dbReference type="ARBA" id="ARBA00022729"/>
    </source>
</evidence>
<dbReference type="GO" id="GO:0009289">
    <property type="term" value="C:pilus"/>
    <property type="evidence" value="ECO:0007669"/>
    <property type="project" value="UniProtKB-SubCell"/>
</dbReference>
<evidence type="ECO:0000313" key="8">
    <source>
        <dbReference type="Proteomes" id="UP000078286"/>
    </source>
</evidence>
<dbReference type="EMBL" id="LXEO01000006">
    <property type="protein sequence ID" value="OAT21452.1"/>
    <property type="molecule type" value="Genomic_DNA"/>
</dbReference>
<dbReference type="PATRIC" id="fig|1354255.3.peg.319"/>